<feature type="compositionally biased region" description="Gly residues" evidence="16">
    <location>
        <begin position="1047"/>
        <end position="1062"/>
    </location>
</feature>
<evidence type="ECO:0000256" key="6">
    <source>
        <dbReference type="ARBA" id="ARBA00022692"/>
    </source>
</evidence>
<comment type="subcellular location">
    <subcellularLocation>
        <location evidence="1">Cell membrane</location>
        <topology evidence="1">Multi-pass membrane protein</topology>
    </subcellularLocation>
</comment>
<comment type="similarity">
    <text evidence="2">Belongs to the LRRC8 family.</text>
</comment>
<sequence>MIPVTELRYFADTQPAYRILKPWWDVLTDYLAIVMLMIAVFGGTLQVSQDKMVCLPCVHACECTCTHDASTARDCNASSRLGPEQLAVSAQHAGSLRAPAEGPTAGGAASAAATADDADDADDGSDPSLDPDSNTIPGALPTPTSRGQPGGPGAGAAPPSAEAVVARPGPKAVKTELDRHQYFYIDAVCYEKQLHWYAKYFPYLVLLHTLLLLVLSNFWFKYPKTSSKIEHFVAILGKCFDSPWTTRALSETVATESSSPHAGNGGGTPRAHTLSPSSMSYQAGGGSSNFGGVPPGANSGPGAGFDPRPPPPPPTHSQMSAASAAAAPPPSYRASDDVEARAPMLAHSPTSSVHQRKVAQHGAPGRAHNGTQGHDEAQAQNVNFQNQAMAAAAAASAASAASVDVLGSLDKKEAEQAKAIFEKVKKLRAHIEESDVIYRSYMSQTLCKSLELVCVLAYSLRCVREINFDVMCSAPDIIHLTGYGTFCCAHPLATLFKILASFYLAVTLFYLLVCLHTVVWMVRRSLRGYSFEHAREESSYSDIPDVRNDFAFLLHLTDQYDRLYAKRFAVFLSEVSEKKLRQFNLDQEWSREKLQAKITRNAQDRTELHLFMLSGLPDAVFELSELQVLKLELIPDVMIPSSVAHLTHLRELWLYHTPARIDMAALAFLRENLRSLHLKFTDVKEIPGWMYSLRSLEELHLTGNLSDEHNKFISLDGLRELRRLRTLRIKSNLSKVPQVIVDVGAQLQKLSINNEGSKLVVLSSLKKMGNLCELELSRCDLERIPHAIFSLTNLQELDLKENNLKTVEEIISFQHLHRLSCLRLWYNQIAYLPIQIGLLSGLERLYLNRNKLQSIPAQLSCCRRLRHLELSRNLLTEIPREIRGLASLQHLALTGNKIEALPLELFECRRLRVLMLGHNALTWLPPGIGALTSLSLLELTGNPLEGLPAELGLCPALRRAGLLVEAELLASLPADVSQHLHAPPGTAYRAGSEPYHGGGGGGGGGGAAVRGESGGGDGQSDARRGAGGESAAEETERRGGEGEAFDGDGGGRASEAFRGGGDGGDDGVSQDKAPAGGGGRKGI</sequence>
<evidence type="ECO:0000259" key="19">
    <source>
        <dbReference type="Pfam" id="PF23598"/>
    </source>
</evidence>
<evidence type="ECO:0000256" key="7">
    <source>
        <dbReference type="ARBA" id="ARBA00022737"/>
    </source>
</evidence>
<evidence type="ECO:0000256" key="9">
    <source>
        <dbReference type="ARBA" id="ARBA00023065"/>
    </source>
</evidence>
<dbReference type="KEGG" id="pmrn:116938942"/>
<keyword evidence="11" id="KW-1015">Disulfide bond</keyword>
<keyword evidence="12" id="KW-0407">Ion channel</keyword>
<dbReference type="PANTHER" id="PTHR48051:SF58">
    <property type="entry name" value="VOLUME-REGULATED ANION CHANNEL SUBUNIT LRRC8E"/>
    <property type="match status" value="1"/>
</dbReference>
<evidence type="ECO:0000256" key="14">
    <source>
        <dbReference type="ARBA" id="ARBA00024158"/>
    </source>
</evidence>
<dbReference type="Pfam" id="PF12534">
    <property type="entry name" value="Pannexin_like"/>
    <property type="match status" value="3"/>
</dbReference>
<evidence type="ECO:0000313" key="21">
    <source>
        <dbReference type="RefSeq" id="XP_032802590.1"/>
    </source>
</evidence>
<comment type="catalytic activity">
    <reaction evidence="13">
        <text>iodide(out) = iodide(in)</text>
        <dbReference type="Rhea" id="RHEA:66324"/>
        <dbReference type="ChEBI" id="CHEBI:16382"/>
    </reaction>
</comment>
<evidence type="ECO:0000256" key="1">
    <source>
        <dbReference type="ARBA" id="ARBA00004651"/>
    </source>
</evidence>
<dbReference type="Pfam" id="PF13855">
    <property type="entry name" value="LRR_8"/>
    <property type="match status" value="1"/>
</dbReference>
<keyword evidence="3" id="KW-0813">Transport</keyword>
<evidence type="ECO:0000256" key="4">
    <source>
        <dbReference type="ARBA" id="ARBA00022475"/>
    </source>
</evidence>
<evidence type="ECO:0000256" key="5">
    <source>
        <dbReference type="ARBA" id="ARBA00022614"/>
    </source>
</evidence>
<evidence type="ECO:0000256" key="12">
    <source>
        <dbReference type="ARBA" id="ARBA00023303"/>
    </source>
</evidence>
<evidence type="ECO:0000256" key="13">
    <source>
        <dbReference type="ARBA" id="ARBA00024145"/>
    </source>
</evidence>
<feature type="domain" description="LRRC8 pannexin-like TM region" evidence="18">
    <location>
        <begin position="372"/>
        <end position="518"/>
    </location>
</feature>
<feature type="compositionally biased region" description="Gly residues" evidence="16">
    <location>
        <begin position="996"/>
        <end position="1018"/>
    </location>
</feature>
<keyword evidence="8 17" id="KW-1133">Transmembrane helix</keyword>
<evidence type="ECO:0000256" key="15">
    <source>
        <dbReference type="ARBA" id="ARBA00024167"/>
    </source>
</evidence>
<gene>
    <name evidence="21" type="primary">LOC116938942</name>
</gene>
<dbReference type="InterPro" id="IPR021040">
    <property type="entry name" value="LRRC8_Pannexin-like"/>
</dbReference>
<keyword evidence="4" id="KW-1003">Cell membrane</keyword>
<evidence type="ECO:0000256" key="3">
    <source>
        <dbReference type="ARBA" id="ARBA00022448"/>
    </source>
</evidence>
<evidence type="ECO:0000256" key="16">
    <source>
        <dbReference type="SAM" id="MobiDB-lite"/>
    </source>
</evidence>
<feature type="compositionally biased region" description="Polar residues" evidence="16">
    <location>
        <begin position="251"/>
        <end position="261"/>
    </location>
</feature>
<comment type="catalytic activity">
    <reaction evidence="14">
        <text>taurine(out) = taurine(in)</text>
        <dbReference type="Rhea" id="RHEA:66328"/>
        <dbReference type="ChEBI" id="CHEBI:507393"/>
    </reaction>
</comment>
<dbReference type="PROSITE" id="PS51450">
    <property type="entry name" value="LRR"/>
    <property type="match status" value="2"/>
</dbReference>
<feature type="region of interest" description="Disordered" evidence="16">
    <location>
        <begin position="983"/>
        <end position="1083"/>
    </location>
</feature>
<keyword evidence="5" id="KW-0433">Leucine-rich repeat</keyword>
<dbReference type="InterPro" id="IPR032675">
    <property type="entry name" value="LRR_dom_sf"/>
</dbReference>
<keyword evidence="10 17" id="KW-0472">Membrane</keyword>
<evidence type="ECO:0000259" key="18">
    <source>
        <dbReference type="Pfam" id="PF12534"/>
    </source>
</evidence>
<feature type="region of interest" description="Disordered" evidence="16">
    <location>
        <begin position="251"/>
        <end position="373"/>
    </location>
</feature>
<reference evidence="21" key="1">
    <citation type="submission" date="2025-08" db="UniProtKB">
        <authorList>
            <consortium name="RefSeq"/>
        </authorList>
    </citation>
    <scope>IDENTIFICATION</scope>
    <source>
        <tissue evidence="21">Sperm</tissue>
    </source>
</reference>
<dbReference type="InterPro" id="IPR050216">
    <property type="entry name" value="LRR_domain-containing"/>
</dbReference>
<keyword evidence="20" id="KW-1185">Reference proteome</keyword>
<keyword evidence="7" id="KW-0677">Repeat</keyword>
<evidence type="ECO:0000256" key="11">
    <source>
        <dbReference type="ARBA" id="ARBA00023157"/>
    </source>
</evidence>
<dbReference type="GO" id="GO:0005737">
    <property type="term" value="C:cytoplasm"/>
    <property type="evidence" value="ECO:0007669"/>
    <property type="project" value="TreeGrafter"/>
</dbReference>
<keyword evidence="6 17" id="KW-0812">Transmembrane</keyword>
<feature type="compositionally biased region" description="Low complexity" evidence="16">
    <location>
        <begin position="98"/>
        <end position="115"/>
    </location>
</feature>
<protein>
    <submittedName>
        <fullName evidence="21">Volume-regulated anion channel subunit LRRC8A-like</fullName>
    </submittedName>
</protein>
<evidence type="ECO:0000313" key="20">
    <source>
        <dbReference type="Proteomes" id="UP001318040"/>
    </source>
</evidence>
<feature type="compositionally biased region" description="Acidic residues" evidence="16">
    <location>
        <begin position="116"/>
        <end position="125"/>
    </location>
</feature>
<feature type="region of interest" description="Disordered" evidence="16">
    <location>
        <begin position="90"/>
        <end position="163"/>
    </location>
</feature>
<dbReference type="FunFam" id="3.80.10.10:FF:000053">
    <property type="entry name" value="Leucine-rich repeat-containing 8 VRAC subunit Ab"/>
    <property type="match status" value="1"/>
</dbReference>
<dbReference type="GO" id="GO:0034220">
    <property type="term" value="P:monoatomic ion transmembrane transport"/>
    <property type="evidence" value="ECO:0007669"/>
    <property type="project" value="UniProtKB-KW"/>
</dbReference>
<dbReference type="Gene3D" id="3.80.10.10">
    <property type="entry name" value="Ribonuclease Inhibitor"/>
    <property type="match status" value="3"/>
</dbReference>
<name>A0AAJ7SPT0_PETMA</name>
<dbReference type="Proteomes" id="UP001318040">
    <property type="component" value="Chromosome 5"/>
</dbReference>
<keyword evidence="9" id="KW-0406">Ion transport</keyword>
<feature type="transmembrane region" description="Helical" evidence="17">
    <location>
        <begin position="200"/>
        <end position="220"/>
    </location>
</feature>
<dbReference type="PANTHER" id="PTHR48051">
    <property type="match status" value="1"/>
</dbReference>
<dbReference type="InterPro" id="IPR003591">
    <property type="entry name" value="Leu-rich_rpt_typical-subtyp"/>
</dbReference>
<feature type="transmembrane region" description="Helical" evidence="17">
    <location>
        <begin position="30"/>
        <end position="47"/>
    </location>
</feature>
<feature type="domain" description="LRRC8 pannexin-like TM region" evidence="18">
    <location>
        <begin position="166"/>
        <end position="261"/>
    </location>
</feature>
<dbReference type="SUPFAM" id="SSF52058">
    <property type="entry name" value="L domain-like"/>
    <property type="match status" value="1"/>
</dbReference>
<dbReference type="InterPro" id="IPR001611">
    <property type="entry name" value="Leu-rich_rpt"/>
</dbReference>
<evidence type="ECO:0000256" key="2">
    <source>
        <dbReference type="ARBA" id="ARBA00010471"/>
    </source>
</evidence>
<dbReference type="Pfam" id="PF23598">
    <property type="entry name" value="LRR_14"/>
    <property type="match status" value="1"/>
</dbReference>
<dbReference type="SMART" id="SM00369">
    <property type="entry name" value="LRR_TYP"/>
    <property type="match status" value="8"/>
</dbReference>
<accession>A0AAJ7SPT0</accession>
<feature type="transmembrane region" description="Helical" evidence="17">
    <location>
        <begin position="498"/>
        <end position="522"/>
    </location>
</feature>
<proteinExistence type="inferred from homology"/>
<evidence type="ECO:0000256" key="10">
    <source>
        <dbReference type="ARBA" id="ARBA00023136"/>
    </source>
</evidence>
<organism evidence="20 21">
    <name type="scientific">Petromyzon marinus</name>
    <name type="common">Sea lamprey</name>
    <dbReference type="NCBI Taxonomy" id="7757"/>
    <lineage>
        <taxon>Eukaryota</taxon>
        <taxon>Metazoa</taxon>
        <taxon>Chordata</taxon>
        <taxon>Craniata</taxon>
        <taxon>Vertebrata</taxon>
        <taxon>Cyclostomata</taxon>
        <taxon>Hyperoartia</taxon>
        <taxon>Petromyzontiformes</taxon>
        <taxon>Petromyzontidae</taxon>
        <taxon>Petromyzon</taxon>
    </lineage>
</organism>
<feature type="domain" description="Disease resistance R13L4/SHOC-2-like LRR" evidence="19">
    <location>
        <begin position="862"/>
        <end position="941"/>
    </location>
</feature>
<dbReference type="AlphaFoldDB" id="A0AAJ7SPT0"/>
<evidence type="ECO:0000256" key="8">
    <source>
        <dbReference type="ARBA" id="ARBA00022989"/>
    </source>
</evidence>
<dbReference type="RefSeq" id="XP_032802590.1">
    <property type="nucleotide sequence ID" value="XM_032946699.1"/>
</dbReference>
<dbReference type="GO" id="GO:0005886">
    <property type="term" value="C:plasma membrane"/>
    <property type="evidence" value="ECO:0007669"/>
    <property type="project" value="UniProtKB-SubCell"/>
</dbReference>
<dbReference type="InterPro" id="IPR055414">
    <property type="entry name" value="LRR_R13L4/SHOC2-like"/>
</dbReference>
<comment type="catalytic activity">
    <reaction evidence="15">
        <text>chloride(in) = chloride(out)</text>
        <dbReference type="Rhea" id="RHEA:29823"/>
        <dbReference type="ChEBI" id="CHEBI:17996"/>
    </reaction>
</comment>
<evidence type="ECO:0000256" key="17">
    <source>
        <dbReference type="SAM" id="Phobius"/>
    </source>
</evidence>
<feature type="domain" description="LRRC8 pannexin-like TM region" evidence="18">
    <location>
        <begin position="1"/>
        <end position="79"/>
    </location>
</feature>